<dbReference type="Gene3D" id="3.90.550.10">
    <property type="entry name" value="Spore Coat Polysaccharide Biosynthesis Protein SpsA, Chain A"/>
    <property type="match status" value="1"/>
</dbReference>
<dbReference type="InterPro" id="IPR050256">
    <property type="entry name" value="Glycosyltransferase_2"/>
</dbReference>
<dbReference type="InterPro" id="IPR001173">
    <property type="entry name" value="Glyco_trans_2-like"/>
</dbReference>
<name>A0A1I4DUB4_9HYPH</name>
<dbReference type="RefSeq" id="WP_149762749.1">
    <property type="nucleotide sequence ID" value="NZ_BSPE01000046.1"/>
</dbReference>
<protein>
    <submittedName>
        <fullName evidence="9">Putative glycosyltransferase</fullName>
    </submittedName>
</protein>
<feature type="domain" description="Glycosyltransferase 2-like" evidence="8">
    <location>
        <begin position="4"/>
        <end position="166"/>
    </location>
</feature>
<sequence>MRISVVTPLYRSAPYLEELYQRTVAAIEATGAGEHEIIFVNDCGPDNSLEVAKEIAARDPSVIVVDLSRNFGQHRAILIGLEHSSGDLTFVMDSDLEEEPEWITLFYEAMTTRGVDVVYGVLDTKKGGSVYRMARRIFYTVLNSLSDFGFPENVVTARLMSRRYIDALQQFGEREVYLAGIWHVAGFAQLPVRVKKLDTSTTTYTLTRAAGLFINAVTAFSTRPLISIAVAGICLSAVAFAYTLWITLRRMFWGVAVEGWTSTMAATLIIGGLTLFFNGIMAIYIAKIFIEVKQRPRVIVREVHRAPSKKAQRRPQ</sequence>
<keyword evidence="4 7" id="KW-0812">Transmembrane</keyword>
<evidence type="ECO:0000259" key="8">
    <source>
        <dbReference type="Pfam" id="PF00535"/>
    </source>
</evidence>
<accession>A0A1I4DUB4</accession>
<dbReference type="OrthoDB" id="9807795at2"/>
<gene>
    <name evidence="9" type="ORF">SAMN04488498_12012</name>
</gene>
<evidence type="ECO:0000256" key="4">
    <source>
        <dbReference type="ARBA" id="ARBA00022692"/>
    </source>
</evidence>
<organism evidence="9 10">
    <name type="scientific">Neomesorhizobium albiziae</name>
    <dbReference type="NCBI Taxonomy" id="335020"/>
    <lineage>
        <taxon>Bacteria</taxon>
        <taxon>Pseudomonadati</taxon>
        <taxon>Pseudomonadota</taxon>
        <taxon>Alphaproteobacteria</taxon>
        <taxon>Hyphomicrobiales</taxon>
        <taxon>Phyllobacteriaceae</taxon>
        <taxon>Neomesorhizobium</taxon>
    </lineage>
</organism>
<evidence type="ECO:0000256" key="6">
    <source>
        <dbReference type="ARBA" id="ARBA00023136"/>
    </source>
</evidence>
<keyword evidence="10" id="KW-1185">Reference proteome</keyword>
<dbReference type="AlphaFoldDB" id="A0A1I4DUB4"/>
<dbReference type="EMBL" id="FOSL01000020">
    <property type="protein sequence ID" value="SFK97212.1"/>
    <property type="molecule type" value="Genomic_DNA"/>
</dbReference>
<evidence type="ECO:0000256" key="7">
    <source>
        <dbReference type="SAM" id="Phobius"/>
    </source>
</evidence>
<feature type="transmembrane region" description="Helical" evidence="7">
    <location>
        <begin position="225"/>
        <end position="245"/>
    </location>
</feature>
<evidence type="ECO:0000256" key="1">
    <source>
        <dbReference type="ARBA" id="ARBA00004141"/>
    </source>
</evidence>
<keyword evidence="3 9" id="KW-0808">Transferase</keyword>
<proteinExistence type="predicted"/>
<evidence type="ECO:0000256" key="2">
    <source>
        <dbReference type="ARBA" id="ARBA00022676"/>
    </source>
</evidence>
<dbReference type="InterPro" id="IPR029044">
    <property type="entry name" value="Nucleotide-diphossugar_trans"/>
</dbReference>
<dbReference type="CDD" id="cd04187">
    <property type="entry name" value="DPM1_like_bac"/>
    <property type="match status" value="1"/>
</dbReference>
<keyword evidence="5 7" id="KW-1133">Transmembrane helix</keyword>
<feature type="transmembrane region" description="Helical" evidence="7">
    <location>
        <begin position="265"/>
        <end position="286"/>
    </location>
</feature>
<keyword evidence="2" id="KW-0328">Glycosyltransferase</keyword>
<comment type="subcellular location">
    <subcellularLocation>
        <location evidence="1">Membrane</location>
        <topology evidence="1">Multi-pass membrane protein</topology>
    </subcellularLocation>
</comment>
<evidence type="ECO:0000313" key="10">
    <source>
        <dbReference type="Proteomes" id="UP000323300"/>
    </source>
</evidence>
<dbReference type="Proteomes" id="UP000323300">
    <property type="component" value="Unassembled WGS sequence"/>
</dbReference>
<dbReference type="PANTHER" id="PTHR48090">
    <property type="entry name" value="UNDECAPRENYL-PHOSPHATE 4-DEOXY-4-FORMAMIDO-L-ARABINOSE TRANSFERASE-RELATED"/>
    <property type="match status" value="1"/>
</dbReference>
<dbReference type="SUPFAM" id="SSF53448">
    <property type="entry name" value="Nucleotide-diphospho-sugar transferases"/>
    <property type="match status" value="1"/>
</dbReference>
<keyword evidence="6 7" id="KW-0472">Membrane</keyword>
<evidence type="ECO:0000256" key="3">
    <source>
        <dbReference type="ARBA" id="ARBA00022679"/>
    </source>
</evidence>
<dbReference type="PANTHER" id="PTHR48090:SF1">
    <property type="entry name" value="PROPHAGE BACTOPRENOL GLUCOSYL TRANSFERASE HOMOLOG"/>
    <property type="match status" value="1"/>
</dbReference>
<evidence type="ECO:0000256" key="5">
    <source>
        <dbReference type="ARBA" id="ARBA00022989"/>
    </source>
</evidence>
<dbReference type="GO" id="GO:0016757">
    <property type="term" value="F:glycosyltransferase activity"/>
    <property type="evidence" value="ECO:0007669"/>
    <property type="project" value="UniProtKB-KW"/>
</dbReference>
<dbReference type="GO" id="GO:0005886">
    <property type="term" value="C:plasma membrane"/>
    <property type="evidence" value="ECO:0007669"/>
    <property type="project" value="TreeGrafter"/>
</dbReference>
<dbReference type="Pfam" id="PF00535">
    <property type="entry name" value="Glycos_transf_2"/>
    <property type="match status" value="1"/>
</dbReference>
<reference evidence="9 10" key="1">
    <citation type="submission" date="2016-10" db="EMBL/GenBank/DDBJ databases">
        <authorList>
            <person name="Varghese N."/>
            <person name="Submissions S."/>
        </authorList>
    </citation>
    <scope>NUCLEOTIDE SEQUENCE [LARGE SCALE GENOMIC DNA]</scope>
    <source>
        <strain evidence="9 10">DSM 21822</strain>
    </source>
</reference>
<evidence type="ECO:0000313" key="9">
    <source>
        <dbReference type="EMBL" id="SFK97212.1"/>
    </source>
</evidence>